<dbReference type="Proteomes" id="UP000316759">
    <property type="component" value="Unassembled WGS sequence"/>
</dbReference>
<keyword evidence="3" id="KW-1185">Reference proteome</keyword>
<dbReference type="OrthoDB" id="10036512at2759"/>
<sequence>MEQSNGYQNVFSAIVTTGNTPTANLIPTENEDPATSDGNAEATERSLIEYCVQLERDLPDVSRRIRILWPILPQSPMDARTWFGTTKTINILHVSPGEYFHRGLETALMKLTQNLRLANAQEFTIQLHVEGMHRLAPSNTRIWTTLCRLVRPMNSTPFLIGVYSETRQPENMNDYFQPAVDWLMPKIECDSNWLPWLALIPLGPSSNERKTHPGYGSCDECTNR</sequence>
<protein>
    <submittedName>
        <fullName evidence="2">Uncharacterized protein</fullName>
    </submittedName>
</protein>
<evidence type="ECO:0000313" key="2">
    <source>
        <dbReference type="EMBL" id="TPP55824.1"/>
    </source>
</evidence>
<comment type="caution">
    <text evidence="2">The sequence shown here is derived from an EMBL/GenBank/DDBJ whole genome shotgun (WGS) entry which is preliminary data.</text>
</comment>
<feature type="region of interest" description="Disordered" evidence="1">
    <location>
        <begin position="21"/>
        <end position="41"/>
    </location>
</feature>
<organism evidence="2 3">
    <name type="scientific">Fasciola gigantica</name>
    <name type="common">Giant liver fluke</name>
    <dbReference type="NCBI Taxonomy" id="46835"/>
    <lineage>
        <taxon>Eukaryota</taxon>
        <taxon>Metazoa</taxon>
        <taxon>Spiralia</taxon>
        <taxon>Lophotrochozoa</taxon>
        <taxon>Platyhelminthes</taxon>
        <taxon>Trematoda</taxon>
        <taxon>Digenea</taxon>
        <taxon>Plagiorchiida</taxon>
        <taxon>Echinostomata</taxon>
        <taxon>Echinostomatoidea</taxon>
        <taxon>Fasciolidae</taxon>
        <taxon>Fasciola</taxon>
    </lineage>
</organism>
<reference evidence="2 3" key="1">
    <citation type="submission" date="2019-04" db="EMBL/GenBank/DDBJ databases">
        <title>Annotation for the trematode Fasciola gigantica.</title>
        <authorList>
            <person name="Choi Y.-J."/>
        </authorList>
    </citation>
    <scope>NUCLEOTIDE SEQUENCE [LARGE SCALE GENOMIC DNA]</scope>
    <source>
        <strain evidence="2">Uganda_cow_1</strain>
    </source>
</reference>
<dbReference type="AlphaFoldDB" id="A0A504Y478"/>
<gene>
    <name evidence="2" type="ORF">FGIG_11267</name>
</gene>
<dbReference type="STRING" id="46835.A0A504Y478"/>
<dbReference type="EMBL" id="SUNJ01015330">
    <property type="protein sequence ID" value="TPP55824.1"/>
    <property type="molecule type" value="Genomic_DNA"/>
</dbReference>
<evidence type="ECO:0000313" key="3">
    <source>
        <dbReference type="Proteomes" id="UP000316759"/>
    </source>
</evidence>
<proteinExistence type="predicted"/>
<evidence type="ECO:0000256" key="1">
    <source>
        <dbReference type="SAM" id="MobiDB-lite"/>
    </source>
</evidence>
<name>A0A504Y478_FASGI</name>
<accession>A0A504Y478</accession>